<evidence type="ECO:0000256" key="3">
    <source>
        <dbReference type="ARBA" id="ARBA00022448"/>
    </source>
</evidence>
<evidence type="ECO:0000256" key="7">
    <source>
        <dbReference type="ARBA" id="ARBA00023128"/>
    </source>
</evidence>
<evidence type="ECO:0000313" key="12">
    <source>
        <dbReference type="Proteomes" id="UP000834106"/>
    </source>
</evidence>
<dbReference type="InterPro" id="IPR018108">
    <property type="entry name" value="MCP_transmembrane"/>
</dbReference>
<feature type="repeat" description="Solcar" evidence="9">
    <location>
        <begin position="10"/>
        <end position="94"/>
    </location>
</feature>
<dbReference type="GO" id="GO:0031966">
    <property type="term" value="C:mitochondrial membrane"/>
    <property type="evidence" value="ECO:0007669"/>
    <property type="project" value="UniProtKB-SubCell"/>
</dbReference>
<dbReference type="SUPFAM" id="SSF103506">
    <property type="entry name" value="Mitochondrial carrier"/>
    <property type="match status" value="1"/>
</dbReference>
<gene>
    <name evidence="11" type="ORF">FPE_LOCUS21044</name>
</gene>
<keyword evidence="5" id="KW-0677">Repeat</keyword>
<evidence type="ECO:0000256" key="9">
    <source>
        <dbReference type="PROSITE-ProRule" id="PRU00282"/>
    </source>
</evidence>
<dbReference type="PANTHER" id="PTHR45624">
    <property type="entry name" value="MITOCHONDRIAL BASIC AMINO ACIDS TRANSPORTER-RELATED"/>
    <property type="match status" value="1"/>
</dbReference>
<comment type="subcellular location">
    <subcellularLocation>
        <location evidence="1">Mitochondrion membrane</location>
        <topology evidence="1">Multi-pass membrane protein</topology>
    </subcellularLocation>
</comment>
<dbReference type="Gene3D" id="1.50.40.10">
    <property type="entry name" value="Mitochondrial carrier domain"/>
    <property type="match status" value="1"/>
</dbReference>
<dbReference type="GO" id="GO:0022857">
    <property type="term" value="F:transmembrane transporter activity"/>
    <property type="evidence" value="ECO:0007669"/>
    <property type="project" value="TreeGrafter"/>
</dbReference>
<evidence type="ECO:0000313" key="11">
    <source>
        <dbReference type="EMBL" id="CAI9773614.1"/>
    </source>
</evidence>
<sequence>MDIWEKFLTSGWGKELVAGGIGGTSGVVAGYPLDTLRILQQQQHTGKGSAISILRQVLANEGPFALYKGMAAPLASVAFQNAIVFKTYATLSRAFDTNVQAGDPPSYTGVALGGIGAGVIQSVLISPIELVKIRLQLHSNNTHYKTKQSGNYKGPADIARSIIRTEGWRGIYRGFTITVLRDGPSHGVYFCTYEYMREKLHQGCRKTGQESFRTMLTAGGLAGVASWICCYPLDVIKTKIQAQSNSSQPKSMGIGEYFKRSVKDSSILWRGLGTTVARAFIVNGVTFTAYEAALRCLINNNNSRGNTEYPGT</sequence>
<dbReference type="Proteomes" id="UP000834106">
    <property type="component" value="Chromosome 13"/>
</dbReference>
<dbReference type="PANTHER" id="PTHR45624:SF10">
    <property type="entry name" value="SLC (SOLUTE CARRIER) HOMOLOG"/>
    <property type="match status" value="1"/>
</dbReference>
<evidence type="ECO:0000256" key="6">
    <source>
        <dbReference type="ARBA" id="ARBA00022989"/>
    </source>
</evidence>
<comment type="similarity">
    <text evidence="2 10">Belongs to the mitochondrial carrier (TC 2.A.29) family.</text>
</comment>
<dbReference type="PROSITE" id="PS50920">
    <property type="entry name" value="SOLCAR"/>
    <property type="match status" value="3"/>
</dbReference>
<organism evidence="11 12">
    <name type="scientific">Fraxinus pennsylvanica</name>
    <dbReference type="NCBI Taxonomy" id="56036"/>
    <lineage>
        <taxon>Eukaryota</taxon>
        <taxon>Viridiplantae</taxon>
        <taxon>Streptophyta</taxon>
        <taxon>Embryophyta</taxon>
        <taxon>Tracheophyta</taxon>
        <taxon>Spermatophyta</taxon>
        <taxon>Magnoliopsida</taxon>
        <taxon>eudicotyledons</taxon>
        <taxon>Gunneridae</taxon>
        <taxon>Pentapetalae</taxon>
        <taxon>asterids</taxon>
        <taxon>lamiids</taxon>
        <taxon>Lamiales</taxon>
        <taxon>Oleaceae</taxon>
        <taxon>Oleeae</taxon>
        <taxon>Fraxinus</taxon>
    </lineage>
</organism>
<dbReference type="AlphaFoldDB" id="A0AAD1ZQ82"/>
<evidence type="ECO:0008006" key="13">
    <source>
        <dbReference type="Google" id="ProtNLM"/>
    </source>
</evidence>
<evidence type="ECO:0000256" key="1">
    <source>
        <dbReference type="ARBA" id="ARBA00004225"/>
    </source>
</evidence>
<dbReference type="InterPro" id="IPR023395">
    <property type="entry name" value="MCP_dom_sf"/>
</dbReference>
<dbReference type="InterPro" id="IPR002067">
    <property type="entry name" value="MCP"/>
</dbReference>
<reference evidence="11" key="1">
    <citation type="submission" date="2023-05" db="EMBL/GenBank/DDBJ databases">
        <authorList>
            <person name="Huff M."/>
        </authorList>
    </citation>
    <scope>NUCLEOTIDE SEQUENCE</scope>
</reference>
<dbReference type="Pfam" id="PF00153">
    <property type="entry name" value="Mito_carr"/>
    <property type="match status" value="3"/>
</dbReference>
<keyword evidence="4 9" id="KW-0812">Transmembrane</keyword>
<evidence type="ECO:0000256" key="10">
    <source>
        <dbReference type="RuleBase" id="RU000488"/>
    </source>
</evidence>
<name>A0AAD1ZQ82_9LAMI</name>
<evidence type="ECO:0000256" key="8">
    <source>
        <dbReference type="ARBA" id="ARBA00023136"/>
    </source>
</evidence>
<keyword evidence="8 9" id="KW-0472">Membrane</keyword>
<keyword evidence="12" id="KW-1185">Reference proteome</keyword>
<feature type="repeat" description="Solcar" evidence="9">
    <location>
        <begin position="105"/>
        <end position="199"/>
    </location>
</feature>
<dbReference type="InterPro" id="IPR050567">
    <property type="entry name" value="Mitochondrial_Carrier"/>
</dbReference>
<accession>A0AAD1ZQ82</accession>
<keyword evidence="3 10" id="KW-0813">Transport</keyword>
<feature type="repeat" description="Solcar" evidence="9">
    <location>
        <begin position="210"/>
        <end position="296"/>
    </location>
</feature>
<evidence type="ECO:0000256" key="5">
    <source>
        <dbReference type="ARBA" id="ARBA00022737"/>
    </source>
</evidence>
<evidence type="ECO:0000256" key="4">
    <source>
        <dbReference type="ARBA" id="ARBA00022692"/>
    </source>
</evidence>
<protein>
    <recommendedName>
        <fullName evidence="13">Mitochondrial arginine transporter BAC2</fullName>
    </recommendedName>
</protein>
<keyword evidence="6" id="KW-1133">Transmembrane helix</keyword>
<dbReference type="PRINTS" id="PR00926">
    <property type="entry name" value="MITOCARRIER"/>
</dbReference>
<evidence type="ECO:0000256" key="2">
    <source>
        <dbReference type="ARBA" id="ARBA00006375"/>
    </source>
</evidence>
<keyword evidence="7" id="KW-0496">Mitochondrion</keyword>
<proteinExistence type="inferred from homology"/>
<dbReference type="EMBL" id="OU503048">
    <property type="protein sequence ID" value="CAI9773614.1"/>
    <property type="molecule type" value="Genomic_DNA"/>
</dbReference>